<dbReference type="GO" id="GO:0005509">
    <property type="term" value="F:calcium ion binding"/>
    <property type="evidence" value="ECO:0007669"/>
    <property type="project" value="InterPro"/>
</dbReference>
<protein>
    <recommendedName>
        <fullName evidence="1">non-specific serine/threonine protein kinase</fullName>
        <ecNumber evidence="1">2.7.11.1</ecNumber>
    </recommendedName>
</protein>
<organism evidence="12">
    <name type="scientific">Trypanosoma vivax (strain Y486)</name>
    <dbReference type="NCBI Taxonomy" id="1055687"/>
    <lineage>
        <taxon>Eukaryota</taxon>
        <taxon>Discoba</taxon>
        <taxon>Euglenozoa</taxon>
        <taxon>Kinetoplastea</taxon>
        <taxon>Metakinetoplastina</taxon>
        <taxon>Trypanosomatida</taxon>
        <taxon>Trypanosomatidae</taxon>
        <taxon>Trypanosoma</taxon>
        <taxon>Duttonella</taxon>
    </lineage>
</organism>
<dbReference type="InterPro" id="IPR017441">
    <property type="entry name" value="Protein_kinase_ATP_BS"/>
</dbReference>
<dbReference type="InterPro" id="IPR011992">
    <property type="entry name" value="EF-hand-dom_pair"/>
</dbReference>
<comment type="catalytic activity">
    <reaction evidence="7">
        <text>L-threonyl-[protein] + ATP = O-phospho-L-threonyl-[protein] + ADP + H(+)</text>
        <dbReference type="Rhea" id="RHEA:46608"/>
        <dbReference type="Rhea" id="RHEA-COMP:11060"/>
        <dbReference type="Rhea" id="RHEA-COMP:11605"/>
        <dbReference type="ChEBI" id="CHEBI:15378"/>
        <dbReference type="ChEBI" id="CHEBI:30013"/>
        <dbReference type="ChEBI" id="CHEBI:30616"/>
        <dbReference type="ChEBI" id="CHEBI:61977"/>
        <dbReference type="ChEBI" id="CHEBI:456216"/>
        <dbReference type="EC" id="2.7.11.1"/>
    </reaction>
</comment>
<name>G0TRM6_TRYVY</name>
<feature type="domain" description="EF-hand" evidence="11">
    <location>
        <begin position="416"/>
        <end position="451"/>
    </location>
</feature>
<dbReference type="SUPFAM" id="SSF56112">
    <property type="entry name" value="Protein kinase-like (PK-like)"/>
    <property type="match status" value="1"/>
</dbReference>
<dbReference type="GO" id="GO:0005524">
    <property type="term" value="F:ATP binding"/>
    <property type="evidence" value="ECO:0007669"/>
    <property type="project" value="UniProtKB-UniRule"/>
</dbReference>
<reference evidence="12" key="1">
    <citation type="journal article" date="2012" name="Proc. Natl. Acad. Sci. U.S.A.">
        <title>Antigenic diversity is generated by distinct evolutionary mechanisms in African trypanosome species.</title>
        <authorList>
            <person name="Jackson A.P."/>
            <person name="Berry A."/>
            <person name="Aslett M."/>
            <person name="Allison H.C."/>
            <person name="Burton P."/>
            <person name="Vavrova-Anderson J."/>
            <person name="Brown R."/>
            <person name="Browne H."/>
            <person name="Corton N."/>
            <person name="Hauser H."/>
            <person name="Gamble J."/>
            <person name="Gilderthorp R."/>
            <person name="Marcello L."/>
            <person name="McQuillan J."/>
            <person name="Otto T.D."/>
            <person name="Quail M.A."/>
            <person name="Sanders M.J."/>
            <person name="van Tonder A."/>
            <person name="Ginger M.L."/>
            <person name="Field M.C."/>
            <person name="Barry J.D."/>
            <person name="Hertz-Fowler C."/>
            <person name="Berriman M."/>
        </authorList>
    </citation>
    <scope>NUCLEOTIDE SEQUENCE</scope>
    <source>
        <strain evidence="12">Y486</strain>
    </source>
</reference>
<dbReference type="InterPro" id="IPR002048">
    <property type="entry name" value="EF_hand_dom"/>
</dbReference>
<evidence type="ECO:0000256" key="7">
    <source>
        <dbReference type="ARBA" id="ARBA00047899"/>
    </source>
</evidence>
<dbReference type="FunFam" id="1.10.510.10:FF:000571">
    <property type="entry name" value="Maternal embryonic leucine zipper kinase"/>
    <property type="match status" value="1"/>
</dbReference>
<feature type="domain" description="Protein kinase" evidence="10">
    <location>
        <begin position="14"/>
        <end position="274"/>
    </location>
</feature>
<accession>G0TRM6</accession>
<dbReference type="FunFam" id="1.10.238.10:FF:000491">
    <property type="entry name" value="Protein kinase, putative"/>
    <property type="match status" value="1"/>
</dbReference>
<sequence length="620" mass="70239">MRLGVHKDVVGGSVELGQLLGSGGFGKVYYGYDKKRKMEVAVKVIEKHLVELHSLSPYVEREIEMMRKLKNPHVVQLIDVDESLSAYNIIMELAPNGELFDRIVNSARFDEATARLYFQQLISAVHYCHGLDIVHRDLKAENLLIGKNNELKVCDWGLSRYTREVALENDSLVRFRSLAGSLDYQAPEILSGRGYEGSACDMWSCGAILFFMLCGYLPFTDDTDMLTKRRIVNCEYNKTNRYLSPDASDLIAHLLEVNPELRYSTEKVIDHPWFQVDLDPELFPNVQHSNGTVVTNPTMPASVSQRVLSSSGCLDDTFSSSTVQLDEIHRAFISCNVNGSGFLNSEEVRDALIKLGGNKPVSVEEVKDFMSNFVLDDEGRISEAEFIVGWTKNQDVGKKYDITQMANLFHYDLEVEYLAEVRRAFDAIDVNGTGLITTESMAKLSPNCTKAEIVEFFNTVDPENAGRGTLSFEQFVHLCSRYNVFKDHPLVQRLRHLERIFAVTDIRWLQNYTGAGFTVAGSRENILLRIRTQEKTLSTKFEGNVGGFLYGTYMVEGKKILEVGIRLVPSVAGYTRVMPYRIAGKTRNFHTWFLQLRKTLREEIIRCEEDTVVKGAPELM</sequence>
<dbReference type="OMA" id="MQCNNDE"/>
<evidence type="ECO:0000256" key="2">
    <source>
        <dbReference type="ARBA" id="ARBA00022527"/>
    </source>
</evidence>
<dbReference type="Pfam" id="PF00069">
    <property type="entry name" value="Pkinase"/>
    <property type="match status" value="1"/>
</dbReference>
<evidence type="ECO:0000256" key="4">
    <source>
        <dbReference type="ARBA" id="ARBA00022741"/>
    </source>
</evidence>
<gene>
    <name evidence="12" type="ORF">TVY486_0200210</name>
</gene>
<dbReference type="GO" id="GO:0004674">
    <property type="term" value="F:protein serine/threonine kinase activity"/>
    <property type="evidence" value="ECO:0007669"/>
    <property type="project" value="UniProtKB-KW"/>
</dbReference>
<keyword evidence="2" id="KW-0723">Serine/threonine-protein kinase</keyword>
<evidence type="ECO:0000256" key="5">
    <source>
        <dbReference type="ARBA" id="ARBA00022777"/>
    </source>
</evidence>
<dbReference type="EC" id="2.7.11.1" evidence="1"/>
<dbReference type="PROSITE" id="PS50011">
    <property type="entry name" value="PROTEIN_KINASE_DOM"/>
    <property type="match status" value="1"/>
</dbReference>
<dbReference type="PROSITE" id="PS00108">
    <property type="entry name" value="PROTEIN_KINASE_ST"/>
    <property type="match status" value="1"/>
</dbReference>
<dbReference type="Gene3D" id="1.10.238.10">
    <property type="entry name" value="EF-hand"/>
    <property type="match status" value="2"/>
</dbReference>
<dbReference type="PANTHER" id="PTHR43895">
    <property type="entry name" value="CALCIUM/CALMODULIN-DEPENDENT PROTEIN KINASE KINASE-RELATED"/>
    <property type="match status" value="1"/>
</dbReference>
<evidence type="ECO:0000256" key="9">
    <source>
        <dbReference type="PROSITE-ProRule" id="PRU10141"/>
    </source>
</evidence>
<dbReference type="PANTHER" id="PTHR43895:SF32">
    <property type="entry name" value="SERINE_THREONINE-PROTEIN KINASE CHK1"/>
    <property type="match status" value="1"/>
</dbReference>
<dbReference type="GO" id="GO:0007165">
    <property type="term" value="P:signal transduction"/>
    <property type="evidence" value="ECO:0007669"/>
    <property type="project" value="TreeGrafter"/>
</dbReference>
<feature type="binding site" evidence="9">
    <location>
        <position position="43"/>
    </location>
    <ligand>
        <name>ATP</name>
        <dbReference type="ChEBI" id="CHEBI:30616"/>
    </ligand>
</feature>
<feature type="domain" description="EF-hand" evidence="11">
    <location>
        <begin position="323"/>
        <end position="358"/>
    </location>
</feature>
<dbReference type="SMART" id="SM00054">
    <property type="entry name" value="EFh"/>
    <property type="match status" value="4"/>
</dbReference>
<dbReference type="AlphaFoldDB" id="G0TRM6"/>
<dbReference type="PROSITE" id="PS00107">
    <property type="entry name" value="PROTEIN_KINASE_ATP"/>
    <property type="match status" value="1"/>
</dbReference>
<dbReference type="InterPro" id="IPR000719">
    <property type="entry name" value="Prot_kinase_dom"/>
</dbReference>
<comment type="catalytic activity">
    <reaction evidence="8">
        <text>L-seryl-[protein] + ATP = O-phospho-L-seryl-[protein] + ADP + H(+)</text>
        <dbReference type="Rhea" id="RHEA:17989"/>
        <dbReference type="Rhea" id="RHEA-COMP:9863"/>
        <dbReference type="Rhea" id="RHEA-COMP:11604"/>
        <dbReference type="ChEBI" id="CHEBI:15378"/>
        <dbReference type="ChEBI" id="CHEBI:29999"/>
        <dbReference type="ChEBI" id="CHEBI:30616"/>
        <dbReference type="ChEBI" id="CHEBI:83421"/>
        <dbReference type="ChEBI" id="CHEBI:456216"/>
        <dbReference type="EC" id="2.7.11.1"/>
    </reaction>
</comment>
<dbReference type="Gene3D" id="1.10.510.10">
    <property type="entry name" value="Transferase(Phosphotransferase) domain 1"/>
    <property type="match status" value="1"/>
</dbReference>
<dbReference type="InterPro" id="IPR011009">
    <property type="entry name" value="Kinase-like_dom_sf"/>
</dbReference>
<keyword evidence="6 9" id="KW-0067">ATP-binding</keyword>
<dbReference type="PROSITE" id="PS50222">
    <property type="entry name" value="EF_HAND_2"/>
    <property type="match status" value="2"/>
</dbReference>
<dbReference type="VEuPathDB" id="TriTrypDB:TvY486_0200210"/>
<proteinExistence type="predicted"/>
<keyword evidence="5" id="KW-0418">Kinase</keyword>
<evidence type="ECO:0000256" key="3">
    <source>
        <dbReference type="ARBA" id="ARBA00022679"/>
    </source>
</evidence>
<dbReference type="CDD" id="cd14003">
    <property type="entry name" value="STKc_AMPK-like"/>
    <property type="match status" value="1"/>
</dbReference>
<dbReference type="EMBL" id="HE573018">
    <property type="protein sequence ID" value="CCC46596.1"/>
    <property type="molecule type" value="Genomic_DNA"/>
</dbReference>
<evidence type="ECO:0000259" key="10">
    <source>
        <dbReference type="PROSITE" id="PS50011"/>
    </source>
</evidence>
<dbReference type="InterPro" id="IPR008271">
    <property type="entry name" value="Ser/Thr_kinase_AS"/>
</dbReference>
<keyword evidence="4 9" id="KW-0547">Nucleotide-binding</keyword>
<evidence type="ECO:0000256" key="1">
    <source>
        <dbReference type="ARBA" id="ARBA00012513"/>
    </source>
</evidence>
<evidence type="ECO:0000256" key="8">
    <source>
        <dbReference type="ARBA" id="ARBA00048679"/>
    </source>
</evidence>
<dbReference type="SUPFAM" id="SSF47473">
    <property type="entry name" value="EF-hand"/>
    <property type="match status" value="1"/>
</dbReference>
<keyword evidence="3" id="KW-0808">Transferase</keyword>
<dbReference type="Pfam" id="PF13499">
    <property type="entry name" value="EF-hand_7"/>
    <property type="match status" value="1"/>
</dbReference>
<dbReference type="SMART" id="SM00220">
    <property type="entry name" value="S_TKc"/>
    <property type="match status" value="1"/>
</dbReference>
<evidence type="ECO:0000313" key="12">
    <source>
        <dbReference type="EMBL" id="CCC46596.1"/>
    </source>
</evidence>
<evidence type="ECO:0000256" key="6">
    <source>
        <dbReference type="ARBA" id="ARBA00022840"/>
    </source>
</evidence>
<evidence type="ECO:0000259" key="11">
    <source>
        <dbReference type="PROSITE" id="PS50222"/>
    </source>
</evidence>